<dbReference type="AlphaFoldDB" id="A0A1V8TGP2"/>
<dbReference type="PANTHER" id="PTHR32208:SF105">
    <property type="entry name" value="COPPER RADICAL OXIDASE"/>
    <property type="match status" value="1"/>
</dbReference>
<dbReference type="Gene3D" id="2.60.40.10">
    <property type="entry name" value="Immunoglobulins"/>
    <property type="match status" value="1"/>
</dbReference>
<dbReference type="Pfam" id="PF01822">
    <property type="entry name" value="WSC"/>
    <property type="match status" value="6"/>
</dbReference>
<reference evidence="6" key="1">
    <citation type="submission" date="2017-03" db="EMBL/GenBank/DDBJ databases">
        <title>Genomes of endolithic fungi from Antarctica.</title>
        <authorList>
            <person name="Coleine C."/>
            <person name="Masonjones S."/>
            <person name="Stajich J.E."/>
        </authorList>
    </citation>
    <scope>NUCLEOTIDE SEQUENCE [LARGE SCALE GENOMIC DNA]</scope>
    <source>
        <strain evidence="6">CCFEE 5527</strain>
    </source>
</reference>
<dbReference type="Pfam" id="PF07250">
    <property type="entry name" value="Glyoxal_oxid_N"/>
    <property type="match status" value="1"/>
</dbReference>
<name>A0A1V8TGP2_9PEZI</name>
<feature type="domain" description="WSC" evidence="4">
    <location>
        <begin position="43"/>
        <end position="136"/>
    </location>
</feature>
<dbReference type="STRING" id="1507870.A0A1V8TGP2"/>
<accession>A0A1V8TGP2</accession>
<gene>
    <name evidence="5" type="ORF">B0A48_03741</name>
</gene>
<feature type="domain" description="WSC" evidence="4">
    <location>
        <begin position="498"/>
        <end position="592"/>
    </location>
</feature>
<evidence type="ECO:0000313" key="5">
    <source>
        <dbReference type="EMBL" id="OQO10444.1"/>
    </source>
</evidence>
<evidence type="ECO:0000256" key="2">
    <source>
        <dbReference type="SAM" id="MobiDB-lite"/>
    </source>
</evidence>
<feature type="domain" description="WSC" evidence="4">
    <location>
        <begin position="264"/>
        <end position="357"/>
    </location>
</feature>
<dbReference type="OrthoDB" id="2019572at2759"/>
<evidence type="ECO:0000313" key="6">
    <source>
        <dbReference type="Proteomes" id="UP000192596"/>
    </source>
</evidence>
<feature type="region of interest" description="Disordered" evidence="2">
    <location>
        <begin position="452"/>
        <end position="488"/>
    </location>
</feature>
<dbReference type="PANTHER" id="PTHR32208">
    <property type="entry name" value="SECRETED PROTEIN-RELATED"/>
    <property type="match status" value="1"/>
</dbReference>
<comment type="caution">
    <text evidence="5">The sequence shown here is derived from an EMBL/GenBank/DDBJ whole genome shotgun (WGS) entry which is preliminary data.</text>
</comment>
<feature type="signal peptide" evidence="3">
    <location>
        <begin position="1"/>
        <end position="22"/>
    </location>
</feature>
<dbReference type="Proteomes" id="UP000192596">
    <property type="component" value="Unassembled WGS sequence"/>
</dbReference>
<dbReference type="InterPro" id="IPR037293">
    <property type="entry name" value="Gal_Oxidase_central_sf"/>
</dbReference>
<dbReference type="InParanoid" id="A0A1V8TGP2"/>
<feature type="domain" description="WSC" evidence="4">
    <location>
        <begin position="610"/>
        <end position="710"/>
    </location>
</feature>
<dbReference type="InterPro" id="IPR002889">
    <property type="entry name" value="WSC_carb-bd"/>
</dbReference>
<organism evidence="5 6">
    <name type="scientific">Cryoendolithus antarcticus</name>
    <dbReference type="NCBI Taxonomy" id="1507870"/>
    <lineage>
        <taxon>Eukaryota</taxon>
        <taxon>Fungi</taxon>
        <taxon>Dikarya</taxon>
        <taxon>Ascomycota</taxon>
        <taxon>Pezizomycotina</taxon>
        <taxon>Dothideomycetes</taxon>
        <taxon>Dothideomycetidae</taxon>
        <taxon>Cladosporiales</taxon>
        <taxon>Cladosporiaceae</taxon>
        <taxon>Cryoendolithus</taxon>
    </lineage>
</organism>
<dbReference type="EMBL" id="NAJO01000008">
    <property type="protein sequence ID" value="OQO10444.1"/>
    <property type="molecule type" value="Genomic_DNA"/>
</dbReference>
<dbReference type="InterPro" id="IPR013783">
    <property type="entry name" value="Ig-like_fold"/>
</dbReference>
<dbReference type="InterPro" id="IPR011043">
    <property type="entry name" value="Gal_Oxase/kelch_b-propeller"/>
</dbReference>
<evidence type="ECO:0000256" key="3">
    <source>
        <dbReference type="SAM" id="SignalP"/>
    </source>
</evidence>
<evidence type="ECO:0000259" key="4">
    <source>
        <dbReference type="PROSITE" id="PS51212"/>
    </source>
</evidence>
<dbReference type="SUPFAM" id="SSF81296">
    <property type="entry name" value="E set domains"/>
    <property type="match status" value="1"/>
</dbReference>
<sequence length="1248" mass="131187">MVPPVFSSLVLGPILHSLCVDAFSIPILPRQSTLQPASVLPSNWTYTGCYNDLQGSRTLAGPYTAGTGNSATWCISYCSNKGYVYAGTEYSDECYCDNLLAPPATLQPDSDCNMGCSGNASEACGGGNRLTVYYANKPVPQGPTTAPAPPGWTSYGCWADGPTKSLANGVQVSGGTSNMTVELCTAACSGAGYTLAGVEYAGECYCDNYVATSAANTTLTQCNMPCNGNASEFCGAGNRMNIYGKGSAKPVVKPQSAVPPPPGGWSALGCYNDSQASRTLTKTQYLQVPMTIEACTASCFTAGFAYAGVEYGGECYCDSGLATYAAVQTDGRCSMACNGNSNETCGGPNGLNVFQLTGWYNAGCWTDNAGSRTLNNGQYGLGDMTVEKCQASCLKNGFIYSGVEYANECYCDNSALNGGGPAPDGNAGCTMACKGNTNENCGGPGRLNVYQYNSTGLPGAQPTTSTSVPAGGGGGTPVTTPTPTPTPSSSVNATAILPFVYQGCFTDNMAGGRGLGYQQPDNSSLTVESCIAKCTGQGYTIAGMEYSTQCFCDNYIRNAPTLVADTQCNMNCGGNSAEKCGAGGRLSIYSNGTMNNYTQPTIQKTGLPGSWQYQGCLTDVDGKRSLSYEIVFAGTNNNTNCMNLCAKYGYMAAGTEYGEQCYCGDIQDPVTAGATIRPDSECSTLCAGDNGKNGGYYCGGGSRLSYYTWQGDTLGSWTYATGNDAGLYSFLNSGPVIPLVTAPARNGKVTYLEKFGTSPANNATGAYEFDITLQDAGNYSATWRTMHVKSDVFCSASLTLPDRAGRQINVGGWANDDTFGVRLYWPDGSPGVAGKNDWQENVNEVSLLEGRWYPSAMTMANGSILVMGGEQGSNGAAVPSLEVLPSPSGVALYCDYLARTDPNNLYPFLMVLPSGGIFVGYYNEARILNPNTLATQRTLPNMPGAVYTDAGGRTYPFEGTMMILPQYAPYTDDVSVIVCGGSTPYAEIGLDNCITMAPDQPNATWTIERMPSKRVMSNMVALPDGTYLILNGAQYGRAGFGLATQPNLNSVLYDPSKPIHQRMTVMANTTIARLYHSEAVLLDDGRVLVSGSDPEDVRAFAPQEYRNELWTPPYILHGGARPSFTVSDLDWAYGSTHTISITAFGTGAVGSYRVSLIGAVASTHGNSMGQRTIFPAVDCSSGSSCTVTAPPNANVCPPAWFQVFLLDANNVPSHASWVRIGGDPAGLGNWPAFPDFNVPGTGPVQPLF</sequence>
<dbReference type="PROSITE" id="PS51212">
    <property type="entry name" value="WSC"/>
    <property type="match status" value="6"/>
</dbReference>
<evidence type="ECO:0000256" key="1">
    <source>
        <dbReference type="ARBA" id="ARBA00022729"/>
    </source>
</evidence>
<dbReference type="Gene3D" id="2.130.10.80">
    <property type="entry name" value="Galactose oxidase/kelch, beta-propeller"/>
    <property type="match status" value="1"/>
</dbReference>
<protein>
    <recommendedName>
        <fullName evidence="4">WSC domain-containing protein</fullName>
    </recommendedName>
</protein>
<dbReference type="CDD" id="cd02851">
    <property type="entry name" value="E_set_GO_C"/>
    <property type="match status" value="1"/>
</dbReference>
<keyword evidence="6" id="KW-1185">Reference proteome</keyword>
<dbReference type="InterPro" id="IPR015202">
    <property type="entry name" value="GO-like_E_set"/>
</dbReference>
<keyword evidence="1 3" id="KW-0732">Signal</keyword>
<dbReference type="InterPro" id="IPR009880">
    <property type="entry name" value="Glyoxal_oxidase_N"/>
</dbReference>
<proteinExistence type="predicted"/>
<dbReference type="InterPro" id="IPR014756">
    <property type="entry name" value="Ig_E-set"/>
</dbReference>
<dbReference type="SUPFAM" id="SSF50965">
    <property type="entry name" value="Galactose oxidase, central domain"/>
    <property type="match status" value="1"/>
</dbReference>
<feature type="chain" id="PRO_5012528801" description="WSC domain-containing protein" evidence="3">
    <location>
        <begin position="23"/>
        <end position="1248"/>
    </location>
</feature>
<dbReference type="Pfam" id="PF09118">
    <property type="entry name" value="GO-like_E_set"/>
    <property type="match status" value="1"/>
</dbReference>
<dbReference type="SMART" id="SM00321">
    <property type="entry name" value="WSC"/>
    <property type="match status" value="6"/>
</dbReference>
<feature type="domain" description="WSC" evidence="4">
    <location>
        <begin position="358"/>
        <end position="453"/>
    </location>
</feature>
<feature type="domain" description="WSC" evidence="4">
    <location>
        <begin position="151"/>
        <end position="246"/>
    </location>
</feature>